<gene>
    <name evidence="2" type="ORF">B0T26DRAFT_238421</name>
</gene>
<dbReference type="GeneID" id="85317196"/>
<name>A0AA40AVN2_9PEZI</name>
<reference evidence="2" key="1">
    <citation type="submission" date="2023-06" db="EMBL/GenBank/DDBJ databases">
        <title>Genome-scale phylogeny and comparative genomics of the fungal order Sordariales.</title>
        <authorList>
            <consortium name="Lawrence Berkeley National Laboratory"/>
            <person name="Hensen N."/>
            <person name="Bonometti L."/>
            <person name="Westerberg I."/>
            <person name="Brannstrom I.O."/>
            <person name="Guillou S."/>
            <person name="Cros-Aarteil S."/>
            <person name="Calhoun S."/>
            <person name="Haridas S."/>
            <person name="Kuo A."/>
            <person name="Mondo S."/>
            <person name="Pangilinan J."/>
            <person name="Riley R."/>
            <person name="LaButti K."/>
            <person name="Andreopoulos B."/>
            <person name="Lipzen A."/>
            <person name="Chen C."/>
            <person name="Yanf M."/>
            <person name="Daum C."/>
            <person name="Ng V."/>
            <person name="Clum A."/>
            <person name="Steindorff A."/>
            <person name="Ohm R."/>
            <person name="Martin F."/>
            <person name="Silar P."/>
            <person name="Natvig D."/>
            <person name="Lalanne C."/>
            <person name="Gautier V."/>
            <person name="Ament-velasquez S.L."/>
            <person name="Kruys A."/>
            <person name="Hutchinson M.I."/>
            <person name="Powell A.J."/>
            <person name="Barry K."/>
            <person name="Miller A.N."/>
            <person name="Grigoriev I.V."/>
            <person name="Debuchy R."/>
            <person name="Gladieux P."/>
            <person name="Thoren M.H."/>
            <person name="Johannesson H."/>
        </authorList>
    </citation>
    <scope>NUCLEOTIDE SEQUENCE</scope>
    <source>
        <strain evidence="2">SMH2392-1A</strain>
    </source>
</reference>
<accession>A0AA40AVN2</accession>
<organism evidence="2 3">
    <name type="scientific">Lasiosphaeria miniovina</name>
    <dbReference type="NCBI Taxonomy" id="1954250"/>
    <lineage>
        <taxon>Eukaryota</taxon>
        <taxon>Fungi</taxon>
        <taxon>Dikarya</taxon>
        <taxon>Ascomycota</taxon>
        <taxon>Pezizomycotina</taxon>
        <taxon>Sordariomycetes</taxon>
        <taxon>Sordariomycetidae</taxon>
        <taxon>Sordariales</taxon>
        <taxon>Lasiosphaeriaceae</taxon>
        <taxon>Lasiosphaeria</taxon>
    </lineage>
</organism>
<dbReference type="RefSeq" id="XP_060298799.1">
    <property type="nucleotide sequence ID" value="XM_060433926.1"/>
</dbReference>
<dbReference type="EMBL" id="JAUIRO010000003">
    <property type="protein sequence ID" value="KAK0722875.1"/>
    <property type="molecule type" value="Genomic_DNA"/>
</dbReference>
<dbReference type="Proteomes" id="UP001172101">
    <property type="component" value="Unassembled WGS sequence"/>
</dbReference>
<sequence>MVYEGRLLRLGCTCVCVLFVRALCVCHWFVRSLDSLDSRGTGRARTIWYRLSCGRWSDTVRRLCGIRYGGTESRMEGGDGGQAARQAASKKKQDT</sequence>
<dbReference type="AlphaFoldDB" id="A0AA40AVN2"/>
<evidence type="ECO:0000313" key="3">
    <source>
        <dbReference type="Proteomes" id="UP001172101"/>
    </source>
</evidence>
<comment type="caution">
    <text evidence="2">The sequence shown here is derived from an EMBL/GenBank/DDBJ whole genome shotgun (WGS) entry which is preliminary data.</text>
</comment>
<feature type="region of interest" description="Disordered" evidence="1">
    <location>
        <begin position="70"/>
        <end position="95"/>
    </location>
</feature>
<evidence type="ECO:0000313" key="2">
    <source>
        <dbReference type="EMBL" id="KAK0722875.1"/>
    </source>
</evidence>
<keyword evidence="3" id="KW-1185">Reference proteome</keyword>
<proteinExistence type="predicted"/>
<evidence type="ECO:0000256" key="1">
    <source>
        <dbReference type="SAM" id="MobiDB-lite"/>
    </source>
</evidence>
<protein>
    <submittedName>
        <fullName evidence="2">Uncharacterized protein</fullName>
    </submittedName>
</protein>